<evidence type="ECO:0000313" key="1">
    <source>
        <dbReference type="EMBL" id="OIN57753.1"/>
    </source>
</evidence>
<protein>
    <submittedName>
        <fullName evidence="1">Uncharacterized protein</fullName>
    </submittedName>
</protein>
<keyword evidence="2" id="KW-1185">Reference proteome</keyword>
<sequence>MSLSVITLDEAPILLQQVTVKKKNKPDFVWKGAKGEHKGFIFGQMGGSILREVALYIPNEDKLEGFLDEVAFYIVRFGQHKTPFRVHVYDVNGDMPGKELLSGNVILAGKRPNKYTTVDISSYNIPFGENGVFISMEWLNLNDKKYFYTIKHYNSKATDTYYGQQIGLSGEFEELYGRVRINNGPWKKMTAGFASPMFRAKISF</sequence>
<comment type="caution">
    <text evidence="1">The sequence shown here is derived from an EMBL/GenBank/DDBJ whole genome shotgun (WGS) entry which is preliminary data.</text>
</comment>
<evidence type="ECO:0000313" key="2">
    <source>
        <dbReference type="Proteomes" id="UP000181790"/>
    </source>
</evidence>
<accession>A0A1S2VG96</accession>
<dbReference type="AlphaFoldDB" id="A0A1S2VG96"/>
<organism evidence="1 2">
    <name type="scientific">Arsenicibacter rosenii</name>
    <dbReference type="NCBI Taxonomy" id="1750698"/>
    <lineage>
        <taxon>Bacteria</taxon>
        <taxon>Pseudomonadati</taxon>
        <taxon>Bacteroidota</taxon>
        <taxon>Cytophagia</taxon>
        <taxon>Cytophagales</taxon>
        <taxon>Spirosomataceae</taxon>
        <taxon>Arsenicibacter</taxon>
    </lineage>
</organism>
<gene>
    <name evidence="1" type="ORF">BLX24_18605</name>
</gene>
<dbReference type="EMBL" id="MORL01000010">
    <property type="protein sequence ID" value="OIN57753.1"/>
    <property type="molecule type" value="Genomic_DNA"/>
</dbReference>
<proteinExistence type="predicted"/>
<dbReference type="Proteomes" id="UP000181790">
    <property type="component" value="Unassembled WGS sequence"/>
</dbReference>
<reference evidence="1 2" key="1">
    <citation type="submission" date="2016-10" db="EMBL/GenBank/DDBJ databases">
        <title>Arsenicibacter rosenii gen. nov., sp. nov., an efficient arsenic-methylating bacterium isolated from an arsenic-contaminated paddy soil.</title>
        <authorList>
            <person name="Huang K."/>
        </authorList>
    </citation>
    <scope>NUCLEOTIDE SEQUENCE [LARGE SCALE GENOMIC DNA]</scope>
    <source>
        <strain evidence="1 2">SM-1</strain>
    </source>
</reference>
<name>A0A1S2VG96_9BACT</name>